<dbReference type="InterPro" id="IPR000352">
    <property type="entry name" value="Pep_chain_release_fac_I"/>
</dbReference>
<keyword evidence="4" id="KW-1185">Reference proteome</keyword>
<name>A0A4R6J0Y3_9BACT</name>
<feature type="domain" description="Prokaryotic-type class I peptide chain release factors" evidence="2">
    <location>
        <begin position="7"/>
        <end position="131"/>
    </location>
</feature>
<reference evidence="3 4" key="1">
    <citation type="submission" date="2019-03" db="EMBL/GenBank/DDBJ databases">
        <title>Genomic Encyclopedia of Archaeal and Bacterial Type Strains, Phase II (KMG-II): from individual species to whole genera.</title>
        <authorList>
            <person name="Goeker M."/>
        </authorList>
    </citation>
    <scope>NUCLEOTIDE SEQUENCE [LARGE SCALE GENOMIC DNA]</scope>
    <source>
        <strain evidence="3 4">DSM 28323</strain>
    </source>
</reference>
<dbReference type="Proteomes" id="UP000295741">
    <property type="component" value="Unassembled WGS sequence"/>
</dbReference>
<dbReference type="EMBL" id="SNWP01000010">
    <property type="protein sequence ID" value="TDO28872.1"/>
    <property type="molecule type" value="Genomic_DNA"/>
</dbReference>
<dbReference type="GO" id="GO:0072344">
    <property type="term" value="P:rescue of stalled ribosome"/>
    <property type="evidence" value="ECO:0007669"/>
    <property type="project" value="TreeGrafter"/>
</dbReference>
<dbReference type="PANTHER" id="PTHR47814">
    <property type="entry name" value="PEPTIDYL-TRNA HYDROLASE ARFB"/>
    <property type="match status" value="1"/>
</dbReference>
<feature type="region of interest" description="Disordered" evidence="1">
    <location>
        <begin position="97"/>
        <end position="136"/>
    </location>
</feature>
<dbReference type="Gene3D" id="3.30.160.20">
    <property type="match status" value="1"/>
</dbReference>
<protein>
    <submittedName>
        <fullName evidence="3">Ribosome-associated protein</fullName>
    </submittedName>
</protein>
<accession>A0A4R6J0Y3</accession>
<dbReference type="GO" id="GO:0043022">
    <property type="term" value="F:ribosome binding"/>
    <property type="evidence" value="ECO:0007669"/>
    <property type="project" value="TreeGrafter"/>
</dbReference>
<dbReference type="Pfam" id="PF00472">
    <property type="entry name" value="RF-1"/>
    <property type="match status" value="1"/>
</dbReference>
<gene>
    <name evidence="3" type="ORF">BC659_0953</name>
</gene>
<dbReference type="OrthoDB" id="9815709at2"/>
<sequence length="136" mass="15828">MKIDIRTEILFQTARSGGKGGQNVNKVETMVEGRWKVADSVFFTEEEKALILERLSNRITDDGYLLVKSQSERSQLGNKDEVIRKITQLITTSLIKRKIRKPTQPSKAAKEKRLESKKKHTRNKEQRRKINKNDYL</sequence>
<dbReference type="NCBIfam" id="NF006718">
    <property type="entry name" value="PRK09256.1"/>
    <property type="match status" value="1"/>
</dbReference>
<dbReference type="GO" id="GO:0004045">
    <property type="term" value="F:peptidyl-tRNA hydrolase activity"/>
    <property type="evidence" value="ECO:0007669"/>
    <property type="project" value="TreeGrafter"/>
</dbReference>
<dbReference type="AlphaFoldDB" id="A0A4R6J0Y3"/>
<evidence type="ECO:0000313" key="3">
    <source>
        <dbReference type="EMBL" id="TDO28872.1"/>
    </source>
</evidence>
<feature type="compositionally biased region" description="Basic residues" evidence="1">
    <location>
        <begin position="115"/>
        <end position="130"/>
    </location>
</feature>
<proteinExistence type="predicted"/>
<evidence type="ECO:0000256" key="1">
    <source>
        <dbReference type="SAM" id="MobiDB-lite"/>
    </source>
</evidence>
<evidence type="ECO:0000313" key="4">
    <source>
        <dbReference type="Proteomes" id="UP000295741"/>
    </source>
</evidence>
<dbReference type="PANTHER" id="PTHR47814:SF1">
    <property type="entry name" value="PEPTIDYL-TRNA HYDROLASE ARFB"/>
    <property type="match status" value="1"/>
</dbReference>
<comment type="caution">
    <text evidence="3">The sequence shown here is derived from an EMBL/GenBank/DDBJ whole genome shotgun (WGS) entry which is preliminary data.</text>
</comment>
<dbReference type="SUPFAM" id="SSF110916">
    <property type="entry name" value="Peptidyl-tRNA hydrolase domain-like"/>
    <property type="match status" value="1"/>
</dbReference>
<evidence type="ECO:0000259" key="2">
    <source>
        <dbReference type="Pfam" id="PF00472"/>
    </source>
</evidence>
<dbReference type="GO" id="GO:0003747">
    <property type="term" value="F:translation release factor activity"/>
    <property type="evidence" value="ECO:0007669"/>
    <property type="project" value="InterPro"/>
</dbReference>
<organism evidence="3 4">
    <name type="scientific">Sediminibacterium goheungense</name>
    <dbReference type="NCBI Taxonomy" id="1086393"/>
    <lineage>
        <taxon>Bacteria</taxon>
        <taxon>Pseudomonadati</taxon>
        <taxon>Bacteroidota</taxon>
        <taxon>Chitinophagia</taxon>
        <taxon>Chitinophagales</taxon>
        <taxon>Chitinophagaceae</taxon>
        <taxon>Sediminibacterium</taxon>
    </lineage>
</organism>